<dbReference type="InterPro" id="IPR002716">
    <property type="entry name" value="PIN_dom"/>
</dbReference>
<evidence type="ECO:0000313" key="2">
    <source>
        <dbReference type="EMBL" id="RLJ64569.1"/>
    </source>
</evidence>
<comment type="caution">
    <text evidence="2">The sequence shown here is derived from an EMBL/GenBank/DDBJ whole genome shotgun (WGS) entry which is preliminary data.</text>
</comment>
<dbReference type="Pfam" id="PF01850">
    <property type="entry name" value="PIN"/>
    <property type="match status" value="1"/>
</dbReference>
<dbReference type="InterPro" id="IPR041705">
    <property type="entry name" value="PIN_Sll0205"/>
</dbReference>
<reference evidence="2 3" key="1">
    <citation type="submission" date="2018-10" db="EMBL/GenBank/DDBJ databases">
        <title>Genomic Encyclopedia of Type Strains, Phase IV (KMG-IV): sequencing the most valuable type-strain genomes for metagenomic binning, comparative biology and taxonomic classification.</title>
        <authorList>
            <person name="Goeker M."/>
        </authorList>
    </citation>
    <scope>NUCLEOTIDE SEQUENCE [LARGE SCALE GENOMIC DNA]</scope>
    <source>
        <strain evidence="2 3">DSM 26916</strain>
    </source>
</reference>
<dbReference type="AlphaFoldDB" id="A0A497XCZ8"/>
<gene>
    <name evidence="2" type="ORF">DFR35_1207</name>
</gene>
<proteinExistence type="predicted"/>
<dbReference type="OrthoDB" id="9798990at2"/>
<protein>
    <submittedName>
        <fullName evidence="2">PIN domain nuclease of toxin-antitoxin system</fullName>
    </submittedName>
</protein>
<dbReference type="InterPro" id="IPR029060">
    <property type="entry name" value="PIN-like_dom_sf"/>
</dbReference>
<organism evidence="2 3">
    <name type="scientific">Sulfurisoma sediminicola</name>
    <dbReference type="NCBI Taxonomy" id="1381557"/>
    <lineage>
        <taxon>Bacteria</taxon>
        <taxon>Pseudomonadati</taxon>
        <taxon>Pseudomonadota</taxon>
        <taxon>Betaproteobacteria</taxon>
        <taxon>Nitrosomonadales</taxon>
        <taxon>Sterolibacteriaceae</taxon>
        <taxon>Sulfurisoma</taxon>
    </lineage>
</organism>
<dbReference type="Gene3D" id="3.40.50.1010">
    <property type="entry name" value="5'-nuclease"/>
    <property type="match status" value="1"/>
</dbReference>
<dbReference type="Proteomes" id="UP000268908">
    <property type="component" value="Unassembled WGS sequence"/>
</dbReference>
<dbReference type="PANTHER" id="PTHR36173">
    <property type="entry name" value="RIBONUCLEASE VAPC16-RELATED"/>
    <property type="match status" value="1"/>
</dbReference>
<dbReference type="RefSeq" id="WP_121240712.1">
    <property type="nucleotide sequence ID" value="NZ_BHVV01000006.1"/>
</dbReference>
<dbReference type="PANTHER" id="PTHR36173:SF2">
    <property type="entry name" value="RIBONUCLEASE VAPC16"/>
    <property type="match status" value="1"/>
</dbReference>
<dbReference type="InterPro" id="IPR052919">
    <property type="entry name" value="TA_system_RNase"/>
</dbReference>
<dbReference type="CDD" id="cd09872">
    <property type="entry name" value="PIN_Sll0205-like"/>
    <property type="match status" value="1"/>
</dbReference>
<dbReference type="SUPFAM" id="SSF88723">
    <property type="entry name" value="PIN domain-like"/>
    <property type="match status" value="1"/>
</dbReference>
<name>A0A497XCZ8_9PROT</name>
<dbReference type="EMBL" id="RCCI01000005">
    <property type="protein sequence ID" value="RLJ64569.1"/>
    <property type="molecule type" value="Genomic_DNA"/>
</dbReference>
<feature type="domain" description="PIN" evidence="1">
    <location>
        <begin position="3"/>
        <end position="123"/>
    </location>
</feature>
<keyword evidence="3" id="KW-1185">Reference proteome</keyword>
<evidence type="ECO:0000259" key="1">
    <source>
        <dbReference type="Pfam" id="PF01850"/>
    </source>
</evidence>
<sequence length="128" mass="14482">MDILLDTHAFLRWVEDDTLLSAKARAAIEDRDNRVHLSAASAWELAIKRGIGKLKLALPVDRYVASHLEANGFSWLPIELQDIAVVESLPMHHRDPFDRLLVAQAKARKLAIVSADAAFSNYRVKRIW</sequence>
<evidence type="ECO:0000313" key="3">
    <source>
        <dbReference type="Proteomes" id="UP000268908"/>
    </source>
</evidence>
<accession>A0A497XCZ8</accession>